<dbReference type="HOGENOM" id="CLU_1545418_0_0_9"/>
<proteinExistence type="predicted"/>
<dbReference type="RefSeq" id="WP_021752770.1">
    <property type="nucleotide sequence ID" value="NZ_KI271821.1"/>
</dbReference>
<dbReference type="Pfam" id="PF21984">
    <property type="entry name" value="DnaD_N"/>
    <property type="match status" value="1"/>
</dbReference>
<dbReference type="Proteomes" id="UP000016637">
    <property type="component" value="Unassembled WGS sequence"/>
</dbReference>
<evidence type="ECO:0000259" key="1">
    <source>
        <dbReference type="Pfam" id="PF21984"/>
    </source>
</evidence>
<dbReference type="eggNOG" id="ENOG503050E">
    <property type="taxonomic scope" value="Bacteria"/>
</dbReference>
<feature type="domain" description="DnaD N-terminal" evidence="1">
    <location>
        <begin position="15"/>
        <end position="104"/>
    </location>
</feature>
<dbReference type="PATRIC" id="fig|1321820.3.peg.402"/>
<protein>
    <submittedName>
        <fullName evidence="2">DnaD domain protein</fullName>
    </submittedName>
</protein>
<reference evidence="2 3" key="1">
    <citation type="submission" date="2013-08" db="EMBL/GenBank/DDBJ databases">
        <authorList>
            <person name="Weinstock G."/>
            <person name="Sodergren E."/>
            <person name="Wylie T."/>
            <person name="Fulton L."/>
            <person name="Fulton R."/>
            <person name="Fronick C."/>
            <person name="O'Laughlin M."/>
            <person name="Godfrey J."/>
            <person name="Miner T."/>
            <person name="Herter B."/>
            <person name="Appelbaum E."/>
            <person name="Cordes M."/>
            <person name="Lek S."/>
            <person name="Wollam A."/>
            <person name="Pepin K.H."/>
            <person name="Palsikar V.B."/>
            <person name="Mitreva M."/>
            <person name="Wilson R.K."/>
        </authorList>
    </citation>
    <scope>NUCLEOTIDE SEQUENCE [LARGE SCALE GENOMIC DNA]</scope>
    <source>
        <strain evidence="2 3">ATCC 700627</strain>
    </source>
</reference>
<organism evidence="2 3">
    <name type="scientific">Gemella bergeri ATCC 700627</name>
    <dbReference type="NCBI Taxonomy" id="1321820"/>
    <lineage>
        <taxon>Bacteria</taxon>
        <taxon>Bacillati</taxon>
        <taxon>Bacillota</taxon>
        <taxon>Bacilli</taxon>
        <taxon>Bacillales</taxon>
        <taxon>Gemellaceae</taxon>
        <taxon>Gemella</taxon>
    </lineage>
</organism>
<keyword evidence="3" id="KW-1185">Reference proteome</keyword>
<dbReference type="InterPro" id="IPR053843">
    <property type="entry name" value="DnaD_N"/>
</dbReference>
<evidence type="ECO:0000313" key="2">
    <source>
        <dbReference type="EMBL" id="ERK59808.1"/>
    </source>
</evidence>
<name>U2S229_9BACL</name>
<sequence>MLNVNTNGLLVDAEFLMNYKNYNLSGEEAIFLLQINYLTEQGKKIFSVNSFSVALNMSEKDIFSMLDSLLRKRVIKLAKNNRISFIIFNTEDNFYTLKELLKLVESIVSRMLTSREIDIISSWIDRKFLKSEIDEALNISKNINYVNGILNNKINNEMINSEESENILGYDWLNK</sequence>
<gene>
    <name evidence="2" type="ORF">HMPREF1983_00409</name>
</gene>
<accession>U2S229</accession>
<dbReference type="AlphaFoldDB" id="U2S229"/>
<dbReference type="Gene3D" id="1.10.10.10">
    <property type="entry name" value="Winged helix-like DNA-binding domain superfamily/Winged helix DNA-binding domain"/>
    <property type="match status" value="1"/>
</dbReference>
<comment type="caution">
    <text evidence="2">The sequence shown here is derived from an EMBL/GenBank/DDBJ whole genome shotgun (WGS) entry which is preliminary data.</text>
</comment>
<dbReference type="EMBL" id="AWVP01000020">
    <property type="protein sequence ID" value="ERK59808.1"/>
    <property type="molecule type" value="Genomic_DNA"/>
</dbReference>
<evidence type="ECO:0000313" key="3">
    <source>
        <dbReference type="Proteomes" id="UP000016637"/>
    </source>
</evidence>
<dbReference type="InterPro" id="IPR036388">
    <property type="entry name" value="WH-like_DNA-bd_sf"/>
</dbReference>